<comment type="caution">
    <text evidence="1">The sequence shown here is derived from an EMBL/GenBank/DDBJ whole genome shotgun (WGS) entry which is preliminary data.</text>
</comment>
<dbReference type="GO" id="GO:0016787">
    <property type="term" value="F:hydrolase activity"/>
    <property type="evidence" value="ECO:0007669"/>
    <property type="project" value="UniProtKB-KW"/>
</dbReference>
<dbReference type="PANTHER" id="PTHR48098:SF6">
    <property type="entry name" value="FERRI-BACILLIBACTIN ESTERASE BESA"/>
    <property type="match status" value="1"/>
</dbReference>
<dbReference type="SUPFAM" id="SSF53474">
    <property type="entry name" value="alpha/beta-Hydrolases"/>
    <property type="match status" value="1"/>
</dbReference>
<gene>
    <name evidence="1" type="ORF">ABVT43_15600</name>
</gene>
<dbReference type="Proteomes" id="UP001548189">
    <property type="component" value="Unassembled WGS sequence"/>
</dbReference>
<reference evidence="1 2" key="1">
    <citation type="submission" date="2024-06" db="EMBL/GenBank/DDBJ databases">
        <authorList>
            <person name="Li F."/>
        </authorList>
    </citation>
    <scope>NUCLEOTIDE SEQUENCE [LARGE SCALE GENOMIC DNA]</scope>
    <source>
        <strain evidence="1 2">GXAS 311</strain>
    </source>
</reference>
<sequence length="275" mass="31289">MIALACMIYLYFLSGAIQASDDQHDATVTHVSRVGIRANGVLPEVGLSDYQQISSQHLGYTLQYRVFFPKVKSYTKLPVIYLTDGPGFIYYGKIIPLIERLIKQNKIEPVIAVFVDSREPENLKNNRRNLEFFCNPKYASFFIDELVPSIDTGYPTVAQPSHRVIAGLSFGGLNAACFGLLANHYFGGIGMLSPAMHPVPAIFEYYQQSEKLPLKFFLSTGTVGDNEGKTRRFLRILKEQGYPVQYKEVRNGRHDWKNWKPLLDDLLIYFFAKKD</sequence>
<protein>
    <submittedName>
        <fullName evidence="1">Alpha/beta hydrolase-fold protein</fullName>
    </submittedName>
</protein>
<accession>A0ABV2BXB6</accession>
<name>A0ABV2BXB6_9GAMM</name>
<dbReference type="InterPro" id="IPR050583">
    <property type="entry name" value="Mycobacterial_A85_antigen"/>
</dbReference>
<dbReference type="Pfam" id="PF00756">
    <property type="entry name" value="Esterase"/>
    <property type="match status" value="1"/>
</dbReference>
<evidence type="ECO:0000313" key="1">
    <source>
        <dbReference type="EMBL" id="MET1256565.1"/>
    </source>
</evidence>
<evidence type="ECO:0000313" key="2">
    <source>
        <dbReference type="Proteomes" id="UP001548189"/>
    </source>
</evidence>
<keyword evidence="2" id="KW-1185">Reference proteome</keyword>
<dbReference type="InterPro" id="IPR000801">
    <property type="entry name" value="Esterase-like"/>
</dbReference>
<proteinExistence type="predicted"/>
<dbReference type="InterPro" id="IPR029058">
    <property type="entry name" value="AB_hydrolase_fold"/>
</dbReference>
<dbReference type="Gene3D" id="3.40.50.1820">
    <property type="entry name" value="alpha/beta hydrolase"/>
    <property type="match status" value="1"/>
</dbReference>
<keyword evidence="1" id="KW-0378">Hydrolase</keyword>
<dbReference type="EMBL" id="JBEVCJ010000023">
    <property type="protein sequence ID" value="MET1256565.1"/>
    <property type="molecule type" value="Genomic_DNA"/>
</dbReference>
<dbReference type="PANTHER" id="PTHR48098">
    <property type="entry name" value="ENTEROCHELIN ESTERASE-RELATED"/>
    <property type="match status" value="1"/>
</dbReference>
<organism evidence="1 2">
    <name type="scientific">Aliikangiella maris</name>
    <dbReference type="NCBI Taxonomy" id="3162458"/>
    <lineage>
        <taxon>Bacteria</taxon>
        <taxon>Pseudomonadati</taxon>
        <taxon>Pseudomonadota</taxon>
        <taxon>Gammaproteobacteria</taxon>
        <taxon>Oceanospirillales</taxon>
        <taxon>Pleioneaceae</taxon>
        <taxon>Aliikangiella</taxon>
    </lineage>
</organism>